<keyword evidence="5 14" id="KW-0552">Olfaction</keyword>
<evidence type="ECO:0000313" key="16">
    <source>
        <dbReference type="EMBL" id="DBA29814.1"/>
    </source>
</evidence>
<dbReference type="PROSITE" id="PS00237">
    <property type="entry name" value="G_PROTEIN_RECEP_F1_1"/>
    <property type="match status" value="1"/>
</dbReference>
<dbReference type="AlphaFoldDB" id="A0AAV3ATE4"/>
<evidence type="ECO:0000256" key="8">
    <source>
        <dbReference type="ARBA" id="ARBA00023136"/>
    </source>
</evidence>
<keyword evidence="7 13" id="KW-0297">G-protein coupled receptor</keyword>
<dbReference type="InterPro" id="IPR000725">
    <property type="entry name" value="Olfact_rcpt"/>
</dbReference>
<comment type="similarity">
    <text evidence="13">Belongs to the G-protein coupled receptor 1 family.</text>
</comment>
<organism evidence="16 17">
    <name type="scientific">Pyxicephalus adspersus</name>
    <name type="common">African bullfrog</name>
    <dbReference type="NCBI Taxonomy" id="30357"/>
    <lineage>
        <taxon>Eukaryota</taxon>
        <taxon>Metazoa</taxon>
        <taxon>Chordata</taxon>
        <taxon>Craniata</taxon>
        <taxon>Vertebrata</taxon>
        <taxon>Euteleostomi</taxon>
        <taxon>Amphibia</taxon>
        <taxon>Batrachia</taxon>
        <taxon>Anura</taxon>
        <taxon>Neobatrachia</taxon>
        <taxon>Ranoidea</taxon>
        <taxon>Pyxicephalidae</taxon>
        <taxon>Pyxicephalinae</taxon>
        <taxon>Pyxicephalus</taxon>
    </lineage>
</organism>
<comment type="subcellular location">
    <subcellularLocation>
        <location evidence="1 14">Cell membrane</location>
        <topology evidence="1 14">Multi-pass membrane protein</topology>
    </subcellularLocation>
</comment>
<dbReference type="SUPFAM" id="SSF81321">
    <property type="entry name" value="Family A G protein-coupled receptor-like"/>
    <property type="match status" value="1"/>
</dbReference>
<dbReference type="FunFam" id="1.20.1070.10:FF:000010">
    <property type="entry name" value="Olfactory receptor"/>
    <property type="match status" value="1"/>
</dbReference>
<keyword evidence="8 14" id="KW-0472">Membrane</keyword>
<name>A0AAV3ATE4_PYXAD</name>
<evidence type="ECO:0000256" key="3">
    <source>
        <dbReference type="ARBA" id="ARBA00022606"/>
    </source>
</evidence>
<keyword evidence="10 13" id="KW-0675">Receptor</keyword>
<dbReference type="PANTHER" id="PTHR24242">
    <property type="entry name" value="G-PROTEIN COUPLED RECEPTOR"/>
    <property type="match status" value="1"/>
</dbReference>
<evidence type="ECO:0000256" key="2">
    <source>
        <dbReference type="ARBA" id="ARBA00022475"/>
    </source>
</evidence>
<evidence type="ECO:0000256" key="13">
    <source>
        <dbReference type="RuleBase" id="RU000688"/>
    </source>
</evidence>
<evidence type="ECO:0000256" key="9">
    <source>
        <dbReference type="ARBA" id="ARBA00023157"/>
    </source>
</evidence>
<dbReference type="Proteomes" id="UP001181693">
    <property type="component" value="Unassembled WGS sequence"/>
</dbReference>
<accession>A0AAV3ATE4</accession>
<evidence type="ECO:0000259" key="15">
    <source>
        <dbReference type="PROSITE" id="PS50262"/>
    </source>
</evidence>
<dbReference type="PANTHER" id="PTHR24242:SF420">
    <property type="entry name" value="OLFACTORY RECEPTOR"/>
    <property type="match status" value="1"/>
</dbReference>
<reference evidence="16" key="1">
    <citation type="thesis" date="2020" institute="ProQuest LLC" country="789 East Eisenhower Parkway, Ann Arbor, MI, USA">
        <title>Comparative Genomics and Chromosome Evolution.</title>
        <authorList>
            <person name="Mudd A.B."/>
        </authorList>
    </citation>
    <scope>NUCLEOTIDE SEQUENCE</scope>
    <source>
        <strain evidence="16">1538</strain>
        <tissue evidence="16">Blood</tissue>
    </source>
</reference>
<proteinExistence type="inferred from homology"/>
<keyword evidence="2 14" id="KW-1003">Cell membrane</keyword>
<dbReference type="InterPro" id="IPR017452">
    <property type="entry name" value="GPCR_Rhodpsn_7TM"/>
</dbReference>
<keyword evidence="11" id="KW-0325">Glycoprotein</keyword>
<evidence type="ECO:0000256" key="12">
    <source>
        <dbReference type="ARBA" id="ARBA00023224"/>
    </source>
</evidence>
<feature type="transmembrane region" description="Helical" evidence="14">
    <location>
        <begin position="235"/>
        <end position="259"/>
    </location>
</feature>
<evidence type="ECO:0000256" key="1">
    <source>
        <dbReference type="ARBA" id="ARBA00004651"/>
    </source>
</evidence>
<evidence type="ECO:0000256" key="14">
    <source>
        <dbReference type="RuleBase" id="RU363047"/>
    </source>
</evidence>
<feature type="transmembrane region" description="Helical" evidence="14">
    <location>
        <begin position="271"/>
        <end position="290"/>
    </location>
</feature>
<keyword evidence="12 13" id="KW-0807">Transducer</keyword>
<evidence type="ECO:0000256" key="11">
    <source>
        <dbReference type="ARBA" id="ARBA00023180"/>
    </source>
</evidence>
<keyword evidence="9" id="KW-1015">Disulfide bond</keyword>
<evidence type="ECO:0000256" key="5">
    <source>
        <dbReference type="ARBA" id="ARBA00022725"/>
    </source>
</evidence>
<evidence type="ECO:0000256" key="6">
    <source>
        <dbReference type="ARBA" id="ARBA00022989"/>
    </source>
</evidence>
<keyword evidence="17" id="KW-1185">Reference proteome</keyword>
<dbReference type="Gene3D" id="1.20.1070.10">
    <property type="entry name" value="Rhodopsin 7-helix transmembrane proteins"/>
    <property type="match status" value="1"/>
</dbReference>
<dbReference type="InterPro" id="IPR000276">
    <property type="entry name" value="GPCR_Rhodpsn"/>
</dbReference>
<feature type="transmembrane region" description="Helical" evidence="14">
    <location>
        <begin position="198"/>
        <end position="223"/>
    </location>
</feature>
<dbReference type="PRINTS" id="PR00237">
    <property type="entry name" value="GPCRRHODOPSN"/>
</dbReference>
<sequence>MVGNKTITDIFLLGFRNCGPCNAICFALFLTAYLITLFGDFLIITLVSTSQRLQHPMFYFLKHLSISEILFTTNITPNMLHVLLRKGSMMTLAGCIIQFYVYIASGSVESILLTIMSYDRYMAICNPLRYAEIINFQLCRTLVSVSWFLCFTVVLTTVILLCQLDFCGSNTIDHFFCDFDPLVELSCSDTLVVRMEVVILSVPVVASSFSFIIWTYMYIFITIFRISSSAGRQKAFSTCSSHLASVCSYYGPLIVIYMVPYQRNSFNTNKFLSILYTVLTPLFNPIVYSLRNEELRLALWKFLRLNTTI</sequence>
<dbReference type="Pfam" id="PF13853">
    <property type="entry name" value="7tm_4"/>
    <property type="match status" value="1"/>
</dbReference>
<feature type="transmembrane region" description="Helical" evidence="14">
    <location>
        <begin position="97"/>
        <end position="118"/>
    </location>
</feature>
<feature type="transmembrane region" description="Helical" evidence="14">
    <location>
        <begin position="138"/>
        <end position="161"/>
    </location>
</feature>
<dbReference type="InterPro" id="IPR050939">
    <property type="entry name" value="Olfactory_GPCR1"/>
</dbReference>
<comment type="caution">
    <text evidence="16">The sequence shown here is derived from an EMBL/GenBank/DDBJ whole genome shotgun (WGS) entry which is preliminary data.</text>
</comment>
<dbReference type="PROSITE" id="PS50262">
    <property type="entry name" value="G_PROTEIN_RECEP_F1_2"/>
    <property type="match status" value="1"/>
</dbReference>
<evidence type="ECO:0000313" key="17">
    <source>
        <dbReference type="Proteomes" id="UP001181693"/>
    </source>
</evidence>
<feature type="domain" description="G-protein coupled receptors family 1 profile" evidence="15">
    <location>
        <begin position="39"/>
        <end position="288"/>
    </location>
</feature>
<dbReference type="EMBL" id="DYDO01000002">
    <property type="protein sequence ID" value="DBA29814.1"/>
    <property type="molecule type" value="Genomic_DNA"/>
</dbReference>
<keyword evidence="4 13" id="KW-0812">Transmembrane</keyword>
<evidence type="ECO:0000256" key="7">
    <source>
        <dbReference type="ARBA" id="ARBA00023040"/>
    </source>
</evidence>
<dbReference type="GO" id="GO:0004984">
    <property type="term" value="F:olfactory receptor activity"/>
    <property type="evidence" value="ECO:0007669"/>
    <property type="project" value="InterPro"/>
</dbReference>
<gene>
    <name evidence="16" type="ORF">GDO54_005874</name>
</gene>
<evidence type="ECO:0000256" key="4">
    <source>
        <dbReference type="ARBA" id="ARBA00022692"/>
    </source>
</evidence>
<dbReference type="GO" id="GO:0005886">
    <property type="term" value="C:plasma membrane"/>
    <property type="evidence" value="ECO:0007669"/>
    <property type="project" value="UniProtKB-SubCell"/>
</dbReference>
<keyword evidence="6 14" id="KW-1133">Transmembrane helix</keyword>
<dbReference type="PRINTS" id="PR00245">
    <property type="entry name" value="OLFACTORYR"/>
</dbReference>
<keyword evidence="3 14" id="KW-0716">Sensory transduction</keyword>
<protein>
    <recommendedName>
        <fullName evidence="14">Olfactory receptor</fullName>
    </recommendedName>
</protein>
<dbReference type="GO" id="GO:0004930">
    <property type="term" value="F:G protein-coupled receptor activity"/>
    <property type="evidence" value="ECO:0007669"/>
    <property type="project" value="UniProtKB-KW"/>
</dbReference>
<evidence type="ECO:0000256" key="10">
    <source>
        <dbReference type="ARBA" id="ARBA00023170"/>
    </source>
</evidence>
<feature type="transmembrane region" description="Helical" evidence="14">
    <location>
        <begin position="26"/>
        <end position="47"/>
    </location>
</feature>